<accession>E1YGC5</accession>
<dbReference type="AlphaFoldDB" id="E1YGC5"/>
<sequence>MASNFKIEVFRNSENVHLKLFGDFDGNSAYELVNTIN</sequence>
<evidence type="ECO:0000313" key="1">
    <source>
        <dbReference type="EMBL" id="CBX29619.1"/>
    </source>
</evidence>
<organism evidence="1">
    <name type="scientific">uncultured Desulfobacterium sp</name>
    <dbReference type="NCBI Taxonomy" id="201089"/>
    <lineage>
        <taxon>Bacteria</taxon>
        <taxon>Pseudomonadati</taxon>
        <taxon>Thermodesulfobacteriota</taxon>
        <taxon>Desulfobacteria</taxon>
        <taxon>Desulfobacterales</taxon>
        <taxon>Desulfobacteriaceae</taxon>
        <taxon>Desulfobacterium</taxon>
        <taxon>environmental samples</taxon>
    </lineage>
</organism>
<dbReference type="EMBL" id="FR695872">
    <property type="protein sequence ID" value="CBX29619.1"/>
    <property type="molecule type" value="Genomic_DNA"/>
</dbReference>
<gene>
    <name evidence="1" type="ORF">N47_J06000</name>
</gene>
<protein>
    <submittedName>
        <fullName evidence="1">Uncharacterized protein</fullName>
    </submittedName>
</protein>
<reference evidence="1" key="1">
    <citation type="journal article" date="2011" name="Environ. Microbiol.">
        <title>Genomic insights into the metabolic potential of the polycyclic aromatic hydrocarbon degrading sulfate-reducing Deltaproteobacterium N47.</title>
        <authorList>
            <person name="Bergmann F."/>
            <person name="Selesi D."/>
            <person name="Weinmaier T."/>
            <person name="Tischler P."/>
            <person name="Rattei T."/>
            <person name="Meckenstock R.U."/>
        </authorList>
    </citation>
    <scope>NUCLEOTIDE SEQUENCE</scope>
</reference>
<proteinExistence type="predicted"/>
<name>E1YGC5_9BACT</name>